<dbReference type="EMBL" id="VSRR010113027">
    <property type="protein sequence ID" value="MPC98200.1"/>
    <property type="molecule type" value="Genomic_DNA"/>
</dbReference>
<reference evidence="2 3" key="1">
    <citation type="submission" date="2019-05" db="EMBL/GenBank/DDBJ databases">
        <title>Another draft genome of Portunus trituberculatus and its Hox gene families provides insights of decapod evolution.</title>
        <authorList>
            <person name="Jeong J.-H."/>
            <person name="Song I."/>
            <person name="Kim S."/>
            <person name="Choi T."/>
            <person name="Kim D."/>
            <person name="Ryu S."/>
            <person name="Kim W."/>
        </authorList>
    </citation>
    <scope>NUCLEOTIDE SEQUENCE [LARGE SCALE GENOMIC DNA]</scope>
    <source>
        <tissue evidence="2">Muscle</tissue>
    </source>
</reference>
<dbReference type="AlphaFoldDB" id="A0A5B7JN15"/>
<keyword evidence="3" id="KW-1185">Reference proteome</keyword>
<name>A0A5B7JN15_PORTR</name>
<sequence length="72" mass="7863">MPSASRVQGGAARSPNQGRGAPLDGPLKVLGYEVYVWRPAAVPSPPPQRCCREHRLLGLPRPVLLLSWPREP</sequence>
<evidence type="ECO:0000313" key="3">
    <source>
        <dbReference type="Proteomes" id="UP000324222"/>
    </source>
</evidence>
<evidence type="ECO:0000256" key="1">
    <source>
        <dbReference type="SAM" id="MobiDB-lite"/>
    </source>
</evidence>
<gene>
    <name evidence="2" type="ORF">E2C01_093556</name>
</gene>
<evidence type="ECO:0000313" key="2">
    <source>
        <dbReference type="EMBL" id="MPC98200.1"/>
    </source>
</evidence>
<accession>A0A5B7JN15</accession>
<organism evidence="2 3">
    <name type="scientific">Portunus trituberculatus</name>
    <name type="common">Swimming crab</name>
    <name type="synonym">Neptunus trituberculatus</name>
    <dbReference type="NCBI Taxonomy" id="210409"/>
    <lineage>
        <taxon>Eukaryota</taxon>
        <taxon>Metazoa</taxon>
        <taxon>Ecdysozoa</taxon>
        <taxon>Arthropoda</taxon>
        <taxon>Crustacea</taxon>
        <taxon>Multicrustacea</taxon>
        <taxon>Malacostraca</taxon>
        <taxon>Eumalacostraca</taxon>
        <taxon>Eucarida</taxon>
        <taxon>Decapoda</taxon>
        <taxon>Pleocyemata</taxon>
        <taxon>Brachyura</taxon>
        <taxon>Eubrachyura</taxon>
        <taxon>Portunoidea</taxon>
        <taxon>Portunidae</taxon>
        <taxon>Portuninae</taxon>
        <taxon>Portunus</taxon>
    </lineage>
</organism>
<dbReference type="Proteomes" id="UP000324222">
    <property type="component" value="Unassembled WGS sequence"/>
</dbReference>
<protein>
    <submittedName>
        <fullName evidence="2">Uncharacterized protein</fullName>
    </submittedName>
</protein>
<feature type="region of interest" description="Disordered" evidence="1">
    <location>
        <begin position="1"/>
        <end position="25"/>
    </location>
</feature>
<comment type="caution">
    <text evidence="2">The sequence shown here is derived from an EMBL/GenBank/DDBJ whole genome shotgun (WGS) entry which is preliminary data.</text>
</comment>
<proteinExistence type="predicted"/>